<reference evidence="2" key="2">
    <citation type="journal article" date="2014" name="ISME J.">
        <title>Microbial stratification in low pH oxic and suboxic macroscopic growths along an acid mine drainage.</title>
        <authorList>
            <person name="Mendez-Garcia C."/>
            <person name="Mesa V."/>
            <person name="Sprenger R.R."/>
            <person name="Richter M."/>
            <person name="Diez M.S."/>
            <person name="Solano J."/>
            <person name="Bargiela R."/>
            <person name="Golyshina O.V."/>
            <person name="Manteca A."/>
            <person name="Ramos J.L."/>
            <person name="Gallego J.R."/>
            <person name="Llorente I."/>
            <person name="Martins Dos Santos V.A."/>
            <person name="Jensen O.N."/>
            <person name="Pelaez A.I."/>
            <person name="Sanchez J."/>
            <person name="Ferrer M."/>
        </authorList>
    </citation>
    <scope>NUCLEOTIDE SEQUENCE</scope>
</reference>
<dbReference type="GO" id="GO:0016757">
    <property type="term" value="F:glycosyltransferase activity"/>
    <property type="evidence" value="ECO:0007669"/>
    <property type="project" value="UniProtKB-KW"/>
</dbReference>
<proteinExistence type="predicted"/>
<reference evidence="2" key="1">
    <citation type="submission" date="2013-08" db="EMBL/GenBank/DDBJ databases">
        <authorList>
            <person name="Mendez C."/>
            <person name="Richter M."/>
            <person name="Ferrer M."/>
            <person name="Sanchez J."/>
        </authorList>
    </citation>
    <scope>NUCLEOTIDE SEQUENCE</scope>
</reference>
<dbReference type="Pfam" id="PF11997">
    <property type="entry name" value="DUF3492"/>
    <property type="match status" value="1"/>
</dbReference>
<accession>T0ZF08</accession>
<protein>
    <submittedName>
        <fullName evidence="2">Lipopolysaccharide N-acetylglucosaminyltransferase</fullName>
    </submittedName>
</protein>
<feature type="non-terminal residue" evidence="2">
    <location>
        <position position="254"/>
    </location>
</feature>
<dbReference type="InterPro" id="IPR047691">
    <property type="entry name" value="PelF-like"/>
</dbReference>
<dbReference type="InterPro" id="IPR022622">
    <property type="entry name" value="DUF3492"/>
</dbReference>
<sequence length="254" mass="29666">MKNKRSFKRAEKAEVCLLLEGTYPYVSGGVSAWVSHLLTEFPDVSFALVFMGSSPQDYGDPVYTLPDHVVYYEEFFIHDVVPKKAVREVRKGDPQAFEKMEHFHQALRDPLHPDLSGHLLRQILPQMENGKALDDAQFLYGKMSWDMITEYYERYSTDPSFTDYFWTVRMMHKPIWEIVNVSHQIIPAQVYHTVSTGYAGFLGALLHYRTGRPLLLSEHGIYTKERKIDLLQSSWLRDNRRLSRGRFHARSDIF</sequence>
<dbReference type="EMBL" id="AUZX01015702">
    <property type="protein sequence ID" value="EQD28245.1"/>
    <property type="molecule type" value="Genomic_DNA"/>
</dbReference>
<gene>
    <name evidence="2" type="ORF">B1A_21242</name>
</gene>
<comment type="caution">
    <text evidence="2">The sequence shown here is derived from an EMBL/GenBank/DDBJ whole genome shotgun (WGS) entry which is preliminary data.</text>
</comment>
<organism evidence="2">
    <name type="scientific">mine drainage metagenome</name>
    <dbReference type="NCBI Taxonomy" id="410659"/>
    <lineage>
        <taxon>unclassified sequences</taxon>
        <taxon>metagenomes</taxon>
        <taxon>ecological metagenomes</taxon>
    </lineage>
</organism>
<dbReference type="AlphaFoldDB" id="T0ZF08"/>
<dbReference type="NCBIfam" id="NF038011">
    <property type="entry name" value="PelF"/>
    <property type="match status" value="1"/>
</dbReference>
<name>T0ZF08_9ZZZZ</name>
<evidence type="ECO:0000313" key="2">
    <source>
        <dbReference type="EMBL" id="EQD28245.1"/>
    </source>
</evidence>
<evidence type="ECO:0000259" key="1">
    <source>
        <dbReference type="Pfam" id="PF11997"/>
    </source>
</evidence>
<keyword evidence="2" id="KW-0808">Transferase</keyword>
<keyword evidence="2" id="KW-0328">Glycosyltransferase</keyword>
<feature type="domain" description="DUF3492" evidence="1">
    <location>
        <begin position="13"/>
        <end position="238"/>
    </location>
</feature>